<feature type="compositionally biased region" description="Polar residues" evidence="1">
    <location>
        <begin position="701"/>
        <end position="710"/>
    </location>
</feature>
<accession>A0AAN7YG46</accession>
<feature type="compositionally biased region" description="Polar residues" evidence="1">
    <location>
        <begin position="600"/>
        <end position="611"/>
    </location>
</feature>
<feature type="compositionally biased region" description="Basic and acidic residues" evidence="1">
    <location>
        <begin position="1162"/>
        <end position="1180"/>
    </location>
</feature>
<feature type="compositionally biased region" description="Polar residues" evidence="1">
    <location>
        <begin position="560"/>
        <end position="587"/>
    </location>
</feature>
<protein>
    <submittedName>
        <fullName evidence="2">Uncharacterized protein</fullName>
    </submittedName>
</protein>
<feature type="region of interest" description="Disordered" evidence="1">
    <location>
        <begin position="1147"/>
        <end position="1204"/>
    </location>
</feature>
<sequence length="1204" mass="132795">MSSSEGGMQRLSVAPGFVYIFNIGDYTHLLYPVDQKASENLTLAQKASVDIDRARNLLTERGPFLLSDNQQKMDDLITDTEEAINRVIKLLTPARVEQVSEESIRINPKSAWALESDEPKTAATFARLYLTHGKLRTVVHDLKNIEATAQLDNCEIRAATAISSASLNHSQPGQAEDTNVSSQDQRRSASWRRSRRLSKQTATSDASTISKPSADEQEAPDLQSPVSSDSNTFLHPSHPLSLPEPRSINNIISSSHGRDESLDIPTERLPVIHELESIALQSDTLVVEDDMQEDTSPVTDTGGSSTVAPENVKMGSFASYRKRNRQSRQEPQAQRALVATGHEVLYQRPEKLRLLVGDSTQAAAAMPEDMIHPQMPQQHAQTSATSLPPHNNQVLSVSRFQLSPQTQTPSPAINTTDENLKRRLSSATRTVEVYAIDPVLTKLPSLLRAGRNGKSKGPPPYPVSNPGSEDEGEESRLEINAPQTREFPPERSLTAPPVQRHVPTNHLVPTVPLVPDLTQHQRSLSDTSVPQINVIRAPTIPRKPLPYRNGFTLIDAGQMPSKTPEQSKESSQPFSSQRPISQLGNSGPPSPLGSLHQRKSSQALHSLSVQGPPSPNSSRQSSVSIEAEPSATFVEANSKVAGDGPDLPGQSQSKLVEIPLETPNPASARQRSRPMLNPLSMHPVRRSKPEDEPPPAADEQQLASPTVVNKQQSAYQVQSAVVNVTKQTPQTIPIADYRSPAYQQSRVFSDPAFNPAIRAFQTPSPTRFRDQDQARPQITNRSLTAPDPLAPKDAASVSLASRRRMSEQGQLPYPRLAGASLDHRDKKTRVVDVDGQPTESYQTSKPHILAPQNPAVQSASQPISGPRIFARTEPPSVVGHNRNRSFAQKMSELENIASYGPGRPRREAKELFGRHIWNPNVSGLAHQHYPQHQQDTTAKQASWPQQQRQPPVHPSYLSHQHFHNPNGHHRSATLDLSSQQKQHDPHLQSLPGANNQELSQQHYPLRAQQRFPSLQTHISGQGQPAEVQVGSRRLAEFSLPHKPTPQHECVCGDEPQSVLRDQSRLKQLPDLGTQHTQATRTVLHERAQSTPQAQTQTQPRPSLQSAHSQPQLKGQIQPQPQNQRPQSYQQSSTSAVRLMPVMENQVLPQQPQNFSSTYKSVDIPDGKEAAVLERPTEKTSKPKTRKRSSWLSHQASRLTLGKGS</sequence>
<reference evidence="2 3" key="1">
    <citation type="submission" date="2023-08" db="EMBL/GenBank/DDBJ databases">
        <title>Black Yeasts Isolated from many extreme environments.</title>
        <authorList>
            <person name="Coleine C."/>
            <person name="Stajich J.E."/>
            <person name="Selbmann L."/>
        </authorList>
    </citation>
    <scope>NUCLEOTIDE SEQUENCE [LARGE SCALE GENOMIC DNA]</scope>
    <source>
        <strain evidence="2 3">CCFEE 5910</strain>
    </source>
</reference>
<feature type="region of interest" description="Disordered" evidence="1">
    <location>
        <begin position="165"/>
        <end position="262"/>
    </location>
</feature>
<comment type="caution">
    <text evidence="2">The sequence shown here is derived from an EMBL/GenBank/DDBJ whole genome shotgun (WGS) entry which is preliminary data.</text>
</comment>
<feature type="compositionally biased region" description="Polar residues" evidence="1">
    <location>
        <begin position="1147"/>
        <end position="1159"/>
    </location>
</feature>
<feature type="compositionally biased region" description="Low complexity" evidence="1">
    <location>
        <begin position="234"/>
        <end position="243"/>
    </location>
</feature>
<feature type="compositionally biased region" description="Polar residues" evidence="1">
    <location>
        <begin position="199"/>
        <end position="211"/>
    </location>
</feature>
<feature type="region of interest" description="Disordered" evidence="1">
    <location>
        <begin position="928"/>
        <end position="993"/>
    </location>
</feature>
<proteinExistence type="predicted"/>
<feature type="compositionally biased region" description="Polar residues" evidence="1">
    <location>
        <begin position="165"/>
        <end position="180"/>
    </location>
</feature>
<dbReference type="AlphaFoldDB" id="A0AAN7YG46"/>
<feature type="region of interest" description="Disordered" evidence="1">
    <location>
        <begin position="448"/>
        <end position="503"/>
    </location>
</feature>
<evidence type="ECO:0000313" key="2">
    <source>
        <dbReference type="EMBL" id="KAK5085307.1"/>
    </source>
</evidence>
<feature type="region of interest" description="Disordered" evidence="1">
    <location>
        <begin position="541"/>
        <end position="710"/>
    </location>
</feature>
<organism evidence="2 3">
    <name type="scientific">Lithohypha guttulata</name>
    <dbReference type="NCBI Taxonomy" id="1690604"/>
    <lineage>
        <taxon>Eukaryota</taxon>
        <taxon>Fungi</taxon>
        <taxon>Dikarya</taxon>
        <taxon>Ascomycota</taxon>
        <taxon>Pezizomycotina</taxon>
        <taxon>Eurotiomycetes</taxon>
        <taxon>Chaetothyriomycetidae</taxon>
        <taxon>Chaetothyriales</taxon>
        <taxon>Trichomeriaceae</taxon>
        <taxon>Lithohypha</taxon>
    </lineage>
</organism>
<feature type="compositionally biased region" description="Low complexity" evidence="1">
    <location>
        <begin position="1088"/>
        <end position="1132"/>
    </location>
</feature>
<gene>
    <name evidence="2" type="ORF">LTR05_004590</name>
</gene>
<feature type="region of interest" description="Disordered" evidence="1">
    <location>
        <begin position="1085"/>
        <end position="1133"/>
    </location>
</feature>
<feature type="compositionally biased region" description="Polar residues" evidence="1">
    <location>
        <begin position="930"/>
        <end position="949"/>
    </location>
</feature>
<dbReference type="EMBL" id="JAVRRJ010000004">
    <property type="protein sequence ID" value="KAK5085307.1"/>
    <property type="molecule type" value="Genomic_DNA"/>
</dbReference>
<evidence type="ECO:0000256" key="1">
    <source>
        <dbReference type="SAM" id="MobiDB-lite"/>
    </source>
</evidence>
<feature type="compositionally biased region" description="Polar residues" evidence="1">
    <location>
        <begin position="224"/>
        <end position="233"/>
    </location>
</feature>
<dbReference type="Proteomes" id="UP001309876">
    <property type="component" value="Unassembled WGS sequence"/>
</dbReference>
<name>A0AAN7YG46_9EURO</name>
<feature type="compositionally biased region" description="Basic residues" evidence="1">
    <location>
        <begin position="960"/>
        <end position="971"/>
    </location>
</feature>
<feature type="region of interest" description="Disordered" evidence="1">
    <location>
        <begin position="780"/>
        <end position="809"/>
    </location>
</feature>
<keyword evidence="3" id="KW-1185">Reference proteome</keyword>
<feature type="compositionally biased region" description="Basic residues" evidence="1">
    <location>
        <begin position="189"/>
        <end position="198"/>
    </location>
</feature>
<evidence type="ECO:0000313" key="3">
    <source>
        <dbReference type="Proteomes" id="UP001309876"/>
    </source>
</evidence>